<dbReference type="PANTHER" id="PTHR30511:SF0">
    <property type="entry name" value="ALANINE RACEMASE, CATABOLIC-RELATED"/>
    <property type="match status" value="1"/>
</dbReference>
<feature type="modified residue" description="N6-(pyridoxal phosphate)lysine" evidence="5 6">
    <location>
        <position position="38"/>
    </location>
</feature>
<dbReference type="FunFam" id="3.20.20.10:FF:000002">
    <property type="entry name" value="Alanine racemase"/>
    <property type="match status" value="1"/>
</dbReference>
<dbReference type="HAMAP" id="MF_01201">
    <property type="entry name" value="Ala_racemase"/>
    <property type="match status" value="1"/>
</dbReference>
<proteinExistence type="inferred from homology"/>
<evidence type="ECO:0000313" key="9">
    <source>
        <dbReference type="EMBL" id="PPK78652.1"/>
    </source>
</evidence>
<dbReference type="Proteomes" id="UP000237749">
    <property type="component" value="Unassembled WGS sequence"/>
</dbReference>
<dbReference type="GO" id="GO:0030632">
    <property type="term" value="P:D-alanine biosynthetic process"/>
    <property type="evidence" value="ECO:0007669"/>
    <property type="project" value="UniProtKB-UniRule"/>
</dbReference>
<keyword evidence="4 5" id="KW-0413">Isomerase</keyword>
<keyword evidence="10" id="KW-1185">Reference proteome</keyword>
<evidence type="ECO:0000256" key="7">
    <source>
        <dbReference type="PIRSR" id="PIRSR600821-52"/>
    </source>
</evidence>
<dbReference type="PANTHER" id="PTHR30511">
    <property type="entry name" value="ALANINE RACEMASE"/>
    <property type="match status" value="1"/>
</dbReference>
<dbReference type="InterPro" id="IPR011079">
    <property type="entry name" value="Ala_racemase_C"/>
</dbReference>
<sequence length="395" mass="43435">MKTYGRVYEAVDLDAIRYNMEEMKANLKPETKMIGVVKSDGYGHGSVPVAQAIDPYVWGYAVATVEEGVILRKHGITKPILVLGVVPFDGYQLLVDYDISSAAFQLKKAMRLSELAEKAGKKAVVHLALDTGMSRIGYPVTEEAAEEAAKICRLPGIYAEGLFTHFAKADETDKKATGSQIEKFQTFVDMLGERGITIPVLHCSNSAGIIDLQEANFHLVRAGISIYGLYPSTEVKKESVKLKPAMELKSTITYIKKIGPGTSVSYGGTFTARQEMTVATIPVGYGDGYPRNLSGKGEVLIRGQRAKILGRVCMDQFMVDVTSIQGVEEEDEVVLVGRQGKEQITVEELAERCGGFHYEILCDISKRVPRVYVEHGEVVGTKDYFNDCYSSFLKV</sequence>
<evidence type="ECO:0000259" key="8">
    <source>
        <dbReference type="SMART" id="SM01005"/>
    </source>
</evidence>
<comment type="pathway">
    <text evidence="5">Amino-acid biosynthesis; D-alanine biosynthesis; D-alanine from L-alanine: step 1/1.</text>
</comment>
<dbReference type="Gene3D" id="3.20.20.10">
    <property type="entry name" value="Alanine racemase"/>
    <property type="match status" value="1"/>
</dbReference>
<comment type="caution">
    <text evidence="9">The sequence shown here is derived from an EMBL/GenBank/DDBJ whole genome shotgun (WGS) entry which is preliminary data.</text>
</comment>
<dbReference type="OrthoDB" id="9801978at2"/>
<dbReference type="EC" id="5.1.1.1" evidence="5"/>
<feature type="binding site" evidence="5 7">
    <location>
        <position position="135"/>
    </location>
    <ligand>
        <name>substrate</name>
    </ligand>
</feature>
<dbReference type="SUPFAM" id="SSF50621">
    <property type="entry name" value="Alanine racemase C-terminal domain-like"/>
    <property type="match status" value="1"/>
</dbReference>
<dbReference type="NCBIfam" id="TIGR00492">
    <property type="entry name" value="alr"/>
    <property type="match status" value="1"/>
</dbReference>
<dbReference type="Pfam" id="PF00842">
    <property type="entry name" value="Ala_racemase_C"/>
    <property type="match status" value="1"/>
</dbReference>
<dbReference type="UniPathway" id="UPA00042">
    <property type="reaction ID" value="UER00497"/>
</dbReference>
<evidence type="ECO:0000256" key="1">
    <source>
        <dbReference type="ARBA" id="ARBA00000316"/>
    </source>
</evidence>
<feature type="active site" description="Proton acceptor; specific for L-alanine" evidence="5">
    <location>
        <position position="266"/>
    </location>
</feature>
<dbReference type="PRINTS" id="PR00992">
    <property type="entry name" value="ALARACEMASE"/>
</dbReference>
<dbReference type="Gene3D" id="2.40.37.10">
    <property type="entry name" value="Lyase, Ornithine Decarboxylase, Chain A, domain 1"/>
    <property type="match status" value="1"/>
</dbReference>
<dbReference type="SMART" id="SM01005">
    <property type="entry name" value="Ala_racemase_C"/>
    <property type="match status" value="1"/>
</dbReference>
<dbReference type="PROSITE" id="PS00395">
    <property type="entry name" value="ALANINE_RACEMASE"/>
    <property type="match status" value="1"/>
</dbReference>
<dbReference type="AlphaFoldDB" id="A0A2S6HMD6"/>
<dbReference type="InterPro" id="IPR009006">
    <property type="entry name" value="Ala_racemase/Decarboxylase_C"/>
</dbReference>
<dbReference type="CDD" id="cd00430">
    <property type="entry name" value="PLPDE_III_AR"/>
    <property type="match status" value="1"/>
</dbReference>
<evidence type="ECO:0000256" key="3">
    <source>
        <dbReference type="ARBA" id="ARBA00022898"/>
    </source>
</evidence>
<dbReference type="FunFam" id="2.40.37.10:FF:000006">
    <property type="entry name" value="Alanine racemase"/>
    <property type="match status" value="1"/>
</dbReference>
<evidence type="ECO:0000256" key="2">
    <source>
        <dbReference type="ARBA" id="ARBA00001933"/>
    </source>
</evidence>
<dbReference type="EMBL" id="PTJA01000014">
    <property type="protein sequence ID" value="PPK78652.1"/>
    <property type="molecule type" value="Genomic_DNA"/>
</dbReference>
<feature type="domain" description="Alanine racemase C-terminal" evidence="8">
    <location>
        <begin position="245"/>
        <end position="373"/>
    </location>
</feature>
<evidence type="ECO:0000256" key="4">
    <source>
        <dbReference type="ARBA" id="ARBA00023235"/>
    </source>
</evidence>
<accession>A0A2S6HMD6</accession>
<feature type="active site" description="Proton acceptor; specific for D-alanine" evidence="5">
    <location>
        <position position="38"/>
    </location>
</feature>
<dbReference type="RefSeq" id="WP_104439044.1">
    <property type="nucleotide sequence ID" value="NZ_PTJA01000014.1"/>
</dbReference>
<organism evidence="9 10">
    <name type="scientific">Lacrimispora xylanisolvens</name>
    <dbReference type="NCBI Taxonomy" id="384636"/>
    <lineage>
        <taxon>Bacteria</taxon>
        <taxon>Bacillati</taxon>
        <taxon>Bacillota</taxon>
        <taxon>Clostridia</taxon>
        <taxon>Lachnospirales</taxon>
        <taxon>Lachnospiraceae</taxon>
        <taxon>Lacrimispora</taxon>
    </lineage>
</organism>
<comment type="catalytic activity">
    <reaction evidence="1 5">
        <text>L-alanine = D-alanine</text>
        <dbReference type="Rhea" id="RHEA:20249"/>
        <dbReference type="ChEBI" id="CHEBI:57416"/>
        <dbReference type="ChEBI" id="CHEBI:57972"/>
        <dbReference type="EC" id="5.1.1.1"/>
    </reaction>
</comment>
<dbReference type="Pfam" id="PF01168">
    <property type="entry name" value="Ala_racemase_N"/>
    <property type="match status" value="1"/>
</dbReference>
<evidence type="ECO:0000256" key="5">
    <source>
        <dbReference type="HAMAP-Rule" id="MF_01201"/>
    </source>
</evidence>
<dbReference type="InterPro" id="IPR020622">
    <property type="entry name" value="Ala_racemase_pyridoxalP-BS"/>
</dbReference>
<protein>
    <recommendedName>
        <fullName evidence="5">Alanine racemase</fullName>
        <ecNumber evidence="5">5.1.1.1</ecNumber>
    </recommendedName>
</protein>
<feature type="binding site" evidence="5 7">
    <location>
        <position position="314"/>
    </location>
    <ligand>
        <name>substrate</name>
    </ligand>
</feature>
<dbReference type="GO" id="GO:0008784">
    <property type="term" value="F:alanine racemase activity"/>
    <property type="evidence" value="ECO:0007669"/>
    <property type="project" value="UniProtKB-UniRule"/>
</dbReference>
<evidence type="ECO:0000313" key="10">
    <source>
        <dbReference type="Proteomes" id="UP000237749"/>
    </source>
</evidence>
<dbReference type="GO" id="GO:0030170">
    <property type="term" value="F:pyridoxal phosphate binding"/>
    <property type="evidence" value="ECO:0007669"/>
    <property type="project" value="UniProtKB-UniRule"/>
</dbReference>
<dbReference type="InterPro" id="IPR029066">
    <property type="entry name" value="PLP-binding_barrel"/>
</dbReference>
<comment type="similarity">
    <text evidence="5">Belongs to the alanine racemase family.</text>
</comment>
<comment type="function">
    <text evidence="5">Catalyzes the interconversion of L-alanine and D-alanine. May also act on other amino acids.</text>
</comment>
<dbReference type="InterPro" id="IPR000821">
    <property type="entry name" value="Ala_racemase"/>
</dbReference>
<gene>
    <name evidence="9" type="ORF">BXY41_114158</name>
</gene>
<name>A0A2S6HMD6_9FIRM</name>
<dbReference type="InterPro" id="IPR001608">
    <property type="entry name" value="Ala_racemase_N"/>
</dbReference>
<dbReference type="GO" id="GO:0005829">
    <property type="term" value="C:cytosol"/>
    <property type="evidence" value="ECO:0007669"/>
    <property type="project" value="TreeGrafter"/>
</dbReference>
<comment type="cofactor">
    <cofactor evidence="2 5 6">
        <name>pyridoxal 5'-phosphate</name>
        <dbReference type="ChEBI" id="CHEBI:597326"/>
    </cofactor>
</comment>
<dbReference type="GO" id="GO:0009252">
    <property type="term" value="P:peptidoglycan biosynthetic process"/>
    <property type="evidence" value="ECO:0007669"/>
    <property type="project" value="TreeGrafter"/>
</dbReference>
<evidence type="ECO:0000256" key="6">
    <source>
        <dbReference type="PIRSR" id="PIRSR600821-50"/>
    </source>
</evidence>
<keyword evidence="3 5" id="KW-0663">Pyridoxal phosphate</keyword>
<reference evidence="9 10" key="1">
    <citation type="submission" date="2018-02" db="EMBL/GenBank/DDBJ databases">
        <title>Genomic Encyclopedia of Archaeal and Bacterial Type Strains, Phase II (KMG-II): from individual species to whole genera.</title>
        <authorList>
            <person name="Goeker M."/>
        </authorList>
    </citation>
    <scope>NUCLEOTIDE SEQUENCE [LARGE SCALE GENOMIC DNA]</scope>
    <source>
        <strain evidence="9 10">DSM 3808</strain>
    </source>
</reference>
<dbReference type="SUPFAM" id="SSF51419">
    <property type="entry name" value="PLP-binding barrel"/>
    <property type="match status" value="1"/>
</dbReference>